<sequence>MCSIKFYLIILVTIEFVRCADKPGNNDQSLVSYSDSEEEDNFDVTESTEQPETSEPKGSPPKSPPETSAKGSPPKSPSGSPEHVEVIKKSIQIIFMKKDENGIVVPMEEGDYKVTSEDSYRIVYMFQASLEMILYNYEVIFEHVPGKHYTLTLTYYKPHNVFTMQDVGGFIFICCEEGKWRVYLRNRSGYLKFYTKHKGKDFELNEGDYYITFGPKGFLKYEFKKNVKCHRVMHRGKLLWKKEINKPCPSEVSINLSKDIVLYFDNHYLIFFKSHRYKLSVRKPRKKR</sequence>
<dbReference type="Proteomes" id="UP000001949">
    <property type="component" value="Unassembled WGS sequence"/>
</dbReference>
<proteinExistence type="predicted"/>
<gene>
    <name evidence="3" type="ordered locus">TP04_0099</name>
</gene>
<dbReference type="Pfam" id="PF04385">
    <property type="entry name" value="FAINT"/>
    <property type="match status" value="1"/>
</dbReference>
<feature type="compositionally biased region" description="Polar residues" evidence="1">
    <location>
        <begin position="25"/>
        <end position="34"/>
    </location>
</feature>
<dbReference type="KEGG" id="tpv:TP04_0099"/>
<dbReference type="AlphaFoldDB" id="Q4N388"/>
<evidence type="ECO:0000313" key="4">
    <source>
        <dbReference type="Proteomes" id="UP000001949"/>
    </source>
</evidence>
<name>Q4N388_THEPA</name>
<protein>
    <submittedName>
        <fullName evidence="3">Uncharacterized protein</fullName>
    </submittedName>
</protein>
<evidence type="ECO:0000313" key="3">
    <source>
        <dbReference type="EMBL" id="EAN31451.1"/>
    </source>
</evidence>
<feature type="compositionally biased region" description="Low complexity" evidence="1">
    <location>
        <begin position="45"/>
        <end position="57"/>
    </location>
</feature>
<reference evidence="3 4" key="1">
    <citation type="journal article" date="2005" name="Science">
        <title>Genome sequence of Theileria parva, a bovine pathogen that transforms lymphocytes.</title>
        <authorList>
            <person name="Gardner M.J."/>
            <person name="Bishop R."/>
            <person name="Shah T."/>
            <person name="de Villiers E.P."/>
            <person name="Carlton J.M."/>
            <person name="Hall N."/>
            <person name="Ren Q."/>
            <person name="Paulsen I.T."/>
            <person name="Pain A."/>
            <person name="Berriman M."/>
            <person name="Wilson R.J.M."/>
            <person name="Sato S."/>
            <person name="Ralph S.A."/>
            <person name="Mann D.J."/>
            <person name="Xiong Z."/>
            <person name="Shallom S.J."/>
            <person name="Weidman J."/>
            <person name="Jiang L."/>
            <person name="Lynn J."/>
            <person name="Weaver B."/>
            <person name="Shoaibi A."/>
            <person name="Domingo A.R."/>
            <person name="Wasawo D."/>
            <person name="Crabtree J."/>
            <person name="Wortman J.R."/>
            <person name="Haas B."/>
            <person name="Angiuoli S.V."/>
            <person name="Creasy T.H."/>
            <person name="Lu C."/>
            <person name="Suh B."/>
            <person name="Silva J.C."/>
            <person name="Utterback T.R."/>
            <person name="Feldblyum T.V."/>
            <person name="Pertea M."/>
            <person name="Allen J."/>
            <person name="Nierman W.C."/>
            <person name="Taracha E.L.N."/>
            <person name="Salzberg S.L."/>
            <person name="White O.R."/>
            <person name="Fitzhugh H.A."/>
            <person name="Morzaria S."/>
            <person name="Venter J.C."/>
            <person name="Fraser C.M."/>
            <person name="Nene V."/>
        </authorList>
    </citation>
    <scope>NUCLEOTIDE SEQUENCE [LARGE SCALE GENOMIC DNA]</scope>
    <source>
        <strain evidence="3 4">Muguga</strain>
    </source>
</reference>
<dbReference type="EMBL" id="AAGK01000004">
    <property type="protein sequence ID" value="EAN31451.1"/>
    <property type="molecule type" value="Genomic_DNA"/>
</dbReference>
<feature type="compositionally biased region" description="Low complexity" evidence="1">
    <location>
        <begin position="65"/>
        <end position="81"/>
    </location>
</feature>
<keyword evidence="4" id="KW-1185">Reference proteome</keyword>
<evidence type="ECO:0000256" key="1">
    <source>
        <dbReference type="SAM" id="MobiDB-lite"/>
    </source>
</evidence>
<keyword evidence="2" id="KW-0732">Signal</keyword>
<evidence type="ECO:0000256" key="2">
    <source>
        <dbReference type="SAM" id="SignalP"/>
    </source>
</evidence>
<dbReference type="GeneID" id="3500690"/>
<organism evidence="3 4">
    <name type="scientific">Theileria parva</name>
    <name type="common">East coast fever infection agent</name>
    <dbReference type="NCBI Taxonomy" id="5875"/>
    <lineage>
        <taxon>Eukaryota</taxon>
        <taxon>Sar</taxon>
        <taxon>Alveolata</taxon>
        <taxon>Apicomplexa</taxon>
        <taxon>Aconoidasida</taxon>
        <taxon>Piroplasmida</taxon>
        <taxon>Theileriidae</taxon>
        <taxon>Theileria</taxon>
    </lineage>
</organism>
<accession>Q4N388</accession>
<feature type="signal peptide" evidence="2">
    <location>
        <begin position="1"/>
        <end position="19"/>
    </location>
</feature>
<dbReference type="InParanoid" id="Q4N388"/>
<dbReference type="VEuPathDB" id="PiroplasmaDB:TpMuguga_04g00099"/>
<dbReference type="InterPro" id="IPR007480">
    <property type="entry name" value="DUF529"/>
</dbReference>
<feature type="chain" id="PRO_5004241040" evidence="2">
    <location>
        <begin position="20"/>
        <end position="288"/>
    </location>
</feature>
<feature type="region of interest" description="Disordered" evidence="1">
    <location>
        <begin position="25"/>
        <end position="83"/>
    </location>
</feature>
<dbReference type="RefSeq" id="XP_763734.1">
    <property type="nucleotide sequence ID" value="XM_758641.1"/>
</dbReference>
<comment type="caution">
    <text evidence="3">The sequence shown here is derived from an EMBL/GenBank/DDBJ whole genome shotgun (WGS) entry which is preliminary data.</text>
</comment>